<dbReference type="Pfam" id="PF04995">
    <property type="entry name" value="CcmD"/>
    <property type="match status" value="1"/>
</dbReference>
<comment type="similarity">
    <text evidence="3 12">Belongs to the CcmD/CycX/HelD family.</text>
</comment>
<keyword evidence="11 12" id="KW-0472">Membrane</keyword>
<evidence type="ECO:0000256" key="6">
    <source>
        <dbReference type="ARBA" id="ARBA00022475"/>
    </source>
</evidence>
<evidence type="ECO:0000256" key="1">
    <source>
        <dbReference type="ARBA" id="ARBA00002442"/>
    </source>
</evidence>
<evidence type="ECO:0000256" key="13">
    <source>
        <dbReference type="SAM" id="MobiDB-lite"/>
    </source>
</evidence>
<dbReference type="InterPro" id="IPR007078">
    <property type="entry name" value="Haem_export_protD_CcmD"/>
</dbReference>
<feature type="transmembrane region" description="Helical" evidence="12">
    <location>
        <begin position="12"/>
        <end position="32"/>
    </location>
</feature>
<evidence type="ECO:0000256" key="9">
    <source>
        <dbReference type="ARBA" id="ARBA00022748"/>
    </source>
</evidence>
<feature type="region of interest" description="Disordered" evidence="13">
    <location>
        <begin position="50"/>
        <end position="71"/>
    </location>
</feature>
<evidence type="ECO:0000313" key="15">
    <source>
        <dbReference type="Proteomes" id="UP000322981"/>
    </source>
</evidence>
<accession>A0A5M8FGM9</accession>
<dbReference type="GO" id="GO:0015886">
    <property type="term" value="P:heme transport"/>
    <property type="evidence" value="ECO:0007669"/>
    <property type="project" value="InterPro"/>
</dbReference>
<comment type="caution">
    <text evidence="14">The sequence shown here is derived from an EMBL/GenBank/DDBJ whole genome shotgun (WGS) entry which is preliminary data.</text>
</comment>
<keyword evidence="8 12" id="KW-0812">Transmembrane</keyword>
<comment type="subcellular location">
    <subcellularLocation>
        <location evidence="2 12">Cell inner membrane</location>
        <topology evidence="2 12">Single-pass membrane protein</topology>
    </subcellularLocation>
</comment>
<keyword evidence="10 12" id="KW-1133">Transmembrane helix</keyword>
<keyword evidence="9 12" id="KW-0201">Cytochrome c-type biogenesis</keyword>
<name>A0A5M8FGM9_9GAMM</name>
<dbReference type="NCBIfam" id="TIGR03141">
    <property type="entry name" value="cytochro_ccmD"/>
    <property type="match status" value="1"/>
</dbReference>
<keyword evidence="15" id="KW-1185">Reference proteome</keyword>
<dbReference type="GO" id="GO:0017004">
    <property type="term" value="P:cytochrome complex assembly"/>
    <property type="evidence" value="ECO:0007669"/>
    <property type="project" value="UniProtKB-KW"/>
</dbReference>
<dbReference type="EMBL" id="VWXX01000039">
    <property type="protein sequence ID" value="KAA6182926.1"/>
    <property type="molecule type" value="Genomic_DNA"/>
</dbReference>
<dbReference type="OrthoDB" id="9815607at2"/>
<sequence length="71" mass="7840">MMNFLQQGGFGFYVWASFGVTFALMIAEVVQLGRNRRTILARVGRLSRLRGQRADAGSHRRHASESSGGQA</sequence>
<reference evidence="14 15" key="1">
    <citation type="submission" date="2019-09" db="EMBL/GenBank/DDBJ databases">
        <title>Whole-genome sequence of the purple sulfur bacterium Thiohalocapsa marina DSM 19078.</title>
        <authorList>
            <person name="Kyndt J.A."/>
            <person name="Meyer T.E."/>
        </authorList>
    </citation>
    <scope>NUCLEOTIDE SEQUENCE [LARGE SCALE GENOMIC DNA]</scope>
    <source>
        <strain evidence="14 15">DSM 19078</strain>
    </source>
</reference>
<dbReference type="GO" id="GO:0005886">
    <property type="term" value="C:plasma membrane"/>
    <property type="evidence" value="ECO:0007669"/>
    <property type="project" value="UniProtKB-SubCell"/>
</dbReference>
<protein>
    <recommendedName>
        <fullName evidence="4 12">Heme exporter protein D</fullName>
    </recommendedName>
</protein>
<dbReference type="AlphaFoldDB" id="A0A5M8FGM9"/>
<evidence type="ECO:0000256" key="8">
    <source>
        <dbReference type="ARBA" id="ARBA00022692"/>
    </source>
</evidence>
<comment type="function">
    <text evidence="1 12">Required for the export of heme to the periplasm for the biogenesis of c-type cytochromes.</text>
</comment>
<evidence type="ECO:0000256" key="11">
    <source>
        <dbReference type="ARBA" id="ARBA00023136"/>
    </source>
</evidence>
<evidence type="ECO:0000313" key="14">
    <source>
        <dbReference type="EMBL" id="KAA6182926.1"/>
    </source>
</evidence>
<evidence type="ECO:0000256" key="7">
    <source>
        <dbReference type="ARBA" id="ARBA00022519"/>
    </source>
</evidence>
<organism evidence="14 15">
    <name type="scientific">Thiohalocapsa marina</name>
    <dbReference type="NCBI Taxonomy" id="424902"/>
    <lineage>
        <taxon>Bacteria</taxon>
        <taxon>Pseudomonadati</taxon>
        <taxon>Pseudomonadota</taxon>
        <taxon>Gammaproteobacteria</taxon>
        <taxon>Chromatiales</taxon>
        <taxon>Chromatiaceae</taxon>
        <taxon>Thiohalocapsa</taxon>
    </lineage>
</organism>
<keyword evidence="5 12" id="KW-0813">Transport</keyword>
<evidence type="ECO:0000256" key="12">
    <source>
        <dbReference type="RuleBase" id="RU363101"/>
    </source>
</evidence>
<evidence type="ECO:0000256" key="3">
    <source>
        <dbReference type="ARBA" id="ARBA00008741"/>
    </source>
</evidence>
<evidence type="ECO:0000256" key="2">
    <source>
        <dbReference type="ARBA" id="ARBA00004377"/>
    </source>
</evidence>
<proteinExistence type="inferred from homology"/>
<evidence type="ECO:0000256" key="5">
    <source>
        <dbReference type="ARBA" id="ARBA00022448"/>
    </source>
</evidence>
<evidence type="ECO:0000256" key="4">
    <source>
        <dbReference type="ARBA" id="ARBA00016461"/>
    </source>
</evidence>
<dbReference type="Proteomes" id="UP000322981">
    <property type="component" value="Unassembled WGS sequence"/>
</dbReference>
<evidence type="ECO:0000256" key="10">
    <source>
        <dbReference type="ARBA" id="ARBA00022989"/>
    </source>
</evidence>
<gene>
    <name evidence="14" type="primary">ccmD</name>
    <name evidence="14" type="ORF">F2Q65_16970</name>
</gene>
<keyword evidence="7 12" id="KW-0997">Cell inner membrane</keyword>
<keyword evidence="6 12" id="KW-1003">Cell membrane</keyword>